<feature type="domain" description="DHHA2" evidence="5">
    <location>
        <begin position="233"/>
        <end position="393"/>
    </location>
</feature>
<dbReference type="Gene3D" id="3.10.310.20">
    <property type="entry name" value="DHHA2 domain"/>
    <property type="match status" value="1"/>
</dbReference>
<evidence type="ECO:0000313" key="6">
    <source>
        <dbReference type="EMBL" id="CCG22318.1"/>
    </source>
</evidence>
<dbReference type="InterPro" id="IPR004097">
    <property type="entry name" value="DHHA2"/>
</dbReference>
<proteinExistence type="predicted"/>
<dbReference type="PANTHER" id="PTHR12112:SF39">
    <property type="entry name" value="EG:152A3.5 PROTEIN (FBGN0003116_PN PROTEIN)"/>
    <property type="match status" value="1"/>
</dbReference>
<comment type="cofactor">
    <cofactor evidence="1">
        <name>Mn(2+)</name>
        <dbReference type="ChEBI" id="CHEBI:29035"/>
    </cofactor>
</comment>
<name>H8WZX3_CANO9</name>
<dbReference type="InterPro" id="IPR038222">
    <property type="entry name" value="DHHA2_dom_sf"/>
</dbReference>
<dbReference type="SMART" id="SM01131">
    <property type="entry name" value="DHHA2"/>
    <property type="match status" value="1"/>
</dbReference>
<dbReference type="InterPro" id="IPR038763">
    <property type="entry name" value="DHH_sf"/>
</dbReference>
<evidence type="ECO:0000256" key="2">
    <source>
        <dbReference type="ARBA" id="ARBA00022723"/>
    </source>
</evidence>
<dbReference type="InterPro" id="IPR001667">
    <property type="entry name" value="DDH_dom"/>
</dbReference>
<reference evidence="6 7" key="1">
    <citation type="journal article" date="2012" name="PLoS ONE">
        <title>Sequence and analysis of the genome of the pathogenic yeast Candida orthopsilosis.</title>
        <authorList>
            <person name="Riccombeni A."/>
            <person name="Vidanes G."/>
            <person name="Proux-Wera E."/>
            <person name="Wolfe K.H."/>
            <person name="Butler G."/>
        </authorList>
    </citation>
    <scope>NUCLEOTIDE SEQUENCE [LARGE SCALE GENOMIC DNA]</scope>
    <source>
        <strain evidence="6 7">Co 90-125</strain>
    </source>
</reference>
<keyword evidence="4" id="KW-0464">Manganese</keyword>
<evidence type="ECO:0000259" key="5">
    <source>
        <dbReference type="SMART" id="SM01131"/>
    </source>
</evidence>
<sequence>MSVRSYLVSLKQALNQRVLKTPYRIVTGNQSADMDSVVSAITFAYLTYSLKTPDQFIIPLIDIPKTDFALRRDINMLLQNHGISEDLLYFVEDFSEFLDESTSVHLSLVDHNGLQGVEINKGFDAGLINVEAIIDHHADEGMFENADPRIIRTCGSNSTLVFHYFHDLTSCDEKFWKSNKDVIELLIAPLLIDTTNMTQKVEDPDVKAMDFYKTILADNTVNFTTQSSYDNFYKTLKTAKKDISGFSFADILRKDYKQFKFLHEDRVGFSSISKPLSWIASKYSVDDIKEDLANTLKMNQIELLVITASFTQKETGIYTREFCYYYQGQNEKYAELYKLVWQQLELSTDLYKIEIISSLTNAVNDRESHLKIYNQKRVTATRKQVVPVVKEVLER</sequence>
<dbReference type="Proteomes" id="UP000005018">
    <property type="component" value="Chromosome 2"/>
</dbReference>
<gene>
    <name evidence="6" type="ORF">CORT_0B06090</name>
</gene>
<dbReference type="RefSeq" id="XP_003867755.1">
    <property type="nucleotide sequence ID" value="XM_003867707.1"/>
</dbReference>
<keyword evidence="2" id="KW-0479">Metal-binding</keyword>
<dbReference type="KEGG" id="cot:CORT_0B06090"/>
<evidence type="ECO:0000313" key="7">
    <source>
        <dbReference type="Proteomes" id="UP000005018"/>
    </source>
</evidence>
<keyword evidence="7" id="KW-1185">Reference proteome</keyword>
<protein>
    <submittedName>
        <fullName evidence="6">Ppx1 protein</fullName>
    </submittedName>
</protein>
<accession>H8WZX3</accession>
<dbReference type="AlphaFoldDB" id="H8WZX3"/>
<dbReference type="Pfam" id="PF01368">
    <property type="entry name" value="DHH"/>
    <property type="match status" value="1"/>
</dbReference>
<evidence type="ECO:0000256" key="1">
    <source>
        <dbReference type="ARBA" id="ARBA00001936"/>
    </source>
</evidence>
<dbReference type="Pfam" id="PF02833">
    <property type="entry name" value="DHHA2"/>
    <property type="match status" value="1"/>
</dbReference>
<dbReference type="HOGENOM" id="CLU_019358_1_0_1"/>
<dbReference type="GO" id="GO:0005737">
    <property type="term" value="C:cytoplasm"/>
    <property type="evidence" value="ECO:0007669"/>
    <property type="project" value="InterPro"/>
</dbReference>
<dbReference type="PANTHER" id="PTHR12112">
    <property type="entry name" value="BNIP - RELATED"/>
    <property type="match status" value="1"/>
</dbReference>
<dbReference type="GO" id="GO:0004309">
    <property type="term" value="F:exopolyphosphatase activity"/>
    <property type="evidence" value="ECO:0007669"/>
    <property type="project" value="TreeGrafter"/>
</dbReference>
<dbReference type="GeneID" id="14538791"/>
<keyword evidence="3" id="KW-0378">Hydrolase</keyword>
<evidence type="ECO:0000256" key="4">
    <source>
        <dbReference type="ARBA" id="ARBA00023211"/>
    </source>
</evidence>
<organism evidence="6 7">
    <name type="scientific">Candida orthopsilosis (strain 90-125)</name>
    <name type="common">Yeast</name>
    <dbReference type="NCBI Taxonomy" id="1136231"/>
    <lineage>
        <taxon>Eukaryota</taxon>
        <taxon>Fungi</taxon>
        <taxon>Dikarya</taxon>
        <taxon>Ascomycota</taxon>
        <taxon>Saccharomycotina</taxon>
        <taxon>Pichiomycetes</taxon>
        <taxon>Debaryomycetaceae</taxon>
        <taxon>Candida/Lodderomyces clade</taxon>
        <taxon>Candida</taxon>
    </lineage>
</organism>
<dbReference type="GO" id="GO:0046872">
    <property type="term" value="F:metal ion binding"/>
    <property type="evidence" value="ECO:0007669"/>
    <property type="project" value="UniProtKB-KW"/>
</dbReference>
<dbReference type="OrthoDB" id="374045at2759"/>
<dbReference type="EMBL" id="HE681720">
    <property type="protein sequence ID" value="CCG22318.1"/>
    <property type="molecule type" value="Genomic_DNA"/>
</dbReference>
<dbReference type="eggNOG" id="KOG4129">
    <property type="taxonomic scope" value="Eukaryota"/>
</dbReference>
<dbReference type="Gene3D" id="3.90.1640.10">
    <property type="entry name" value="inorganic pyrophosphatase (n-terminal core)"/>
    <property type="match status" value="1"/>
</dbReference>
<dbReference type="SUPFAM" id="SSF64182">
    <property type="entry name" value="DHH phosphoesterases"/>
    <property type="match status" value="1"/>
</dbReference>
<evidence type="ECO:0000256" key="3">
    <source>
        <dbReference type="ARBA" id="ARBA00022801"/>
    </source>
</evidence>